<name>A0A926WE87_9NOST</name>
<dbReference type="EMBL" id="JACJQU010000001">
    <property type="protein sequence ID" value="MBD2292289.1"/>
    <property type="molecule type" value="Genomic_DNA"/>
</dbReference>
<feature type="transmembrane region" description="Helical" evidence="2">
    <location>
        <begin position="92"/>
        <end position="115"/>
    </location>
</feature>
<organism evidence="3 4">
    <name type="scientific">Anabaena sphaerica FACHB-251</name>
    <dbReference type="NCBI Taxonomy" id="2692883"/>
    <lineage>
        <taxon>Bacteria</taxon>
        <taxon>Bacillati</taxon>
        <taxon>Cyanobacteriota</taxon>
        <taxon>Cyanophyceae</taxon>
        <taxon>Nostocales</taxon>
        <taxon>Nostocaceae</taxon>
        <taxon>Anabaena</taxon>
    </lineage>
</organism>
<feature type="transmembrane region" description="Helical" evidence="2">
    <location>
        <begin position="31"/>
        <end position="49"/>
    </location>
</feature>
<dbReference type="Proteomes" id="UP000662185">
    <property type="component" value="Unassembled WGS sequence"/>
</dbReference>
<dbReference type="SUPFAM" id="SSF48371">
    <property type="entry name" value="ARM repeat"/>
    <property type="match status" value="1"/>
</dbReference>
<dbReference type="AlphaFoldDB" id="A0A926WE87"/>
<comment type="caution">
    <text evidence="3">The sequence shown here is derived from an EMBL/GenBank/DDBJ whole genome shotgun (WGS) entry which is preliminary data.</text>
</comment>
<keyword evidence="4" id="KW-1185">Reference proteome</keyword>
<gene>
    <name evidence="3" type="ORF">H6G06_02020</name>
</gene>
<reference evidence="4" key="1">
    <citation type="journal article" date="2020" name="ISME J.">
        <title>Comparative genomics reveals insights into cyanobacterial evolution and habitat adaptation.</title>
        <authorList>
            <person name="Chen M.Y."/>
            <person name="Teng W.K."/>
            <person name="Zhao L."/>
            <person name="Hu C.X."/>
            <person name="Zhou Y.K."/>
            <person name="Han B.P."/>
            <person name="Song L.R."/>
            <person name="Shu W.S."/>
        </authorList>
    </citation>
    <scope>NUCLEOTIDE SEQUENCE [LARGE SCALE GENOMIC DNA]</scope>
    <source>
        <strain evidence="4">FACHB-251</strain>
    </source>
</reference>
<keyword evidence="2" id="KW-0472">Membrane</keyword>
<dbReference type="RefSeq" id="WP_190556564.1">
    <property type="nucleotide sequence ID" value="NZ_JACJQU010000001.1"/>
</dbReference>
<proteinExistence type="inferred from homology"/>
<comment type="similarity">
    <text evidence="1">Belongs to the CpcE/RpcE/PecE family.</text>
</comment>
<evidence type="ECO:0000256" key="2">
    <source>
        <dbReference type="SAM" id="Phobius"/>
    </source>
</evidence>
<evidence type="ECO:0000313" key="4">
    <source>
        <dbReference type="Proteomes" id="UP000662185"/>
    </source>
</evidence>
<feature type="transmembrane region" description="Helical" evidence="2">
    <location>
        <begin position="121"/>
        <end position="143"/>
    </location>
</feature>
<dbReference type="InterPro" id="IPR016024">
    <property type="entry name" value="ARM-type_fold"/>
</dbReference>
<keyword evidence="2" id="KW-0812">Transmembrane</keyword>
<protein>
    <submittedName>
        <fullName evidence="3">Armadillo-type fold-containing protein</fullName>
    </submittedName>
</protein>
<keyword evidence="2" id="KW-1133">Transmembrane helix</keyword>
<sequence length="249" mass="28144">MTQASSSWRQLFKQLPEIKTGSPKQRKLKRFSEPGTILGFLTIIVAMLFWNWKLLLALAVGIGVMLIAYSIPKWNWQISWLEIRRFLNSANVRLALAVASGGVATLITYMAAAIWVDSPSLWMAVGTIVQGFGTLLTLVLLVWQIFNFQENREEDYLEQLLNNLTETDPLKRLLAVRQLTKFITRKQADASVKQNVVECLQLLLSTEEEAIIREAALNSLQTLDGLQMLLSTSNKPLVPISTKVKHEVY</sequence>
<feature type="transmembrane region" description="Helical" evidence="2">
    <location>
        <begin position="55"/>
        <end position="71"/>
    </location>
</feature>
<accession>A0A926WE87</accession>
<evidence type="ECO:0000313" key="3">
    <source>
        <dbReference type="EMBL" id="MBD2292289.1"/>
    </source>
</evidence>
<evidence type="ECO:0000256" key="1">
    <source>
        <dbReference type="ARBA" id="ARBA00009299"/>
    </source>
</evidence>